<accession>A0A133XGA3</accession>
<dbReference type="AlphaFoldDB" id="A0A133XGA3"/>
<evidence type="ECO:0000313" key="4">
    <source>
        <dbReference type="EMBL" id="KXB29980.1"/>
    </source>
</evidence>
<dbReference type="RefSeq" id="WP_066883156.1">
    <property type="nucleotide sequence ID" value="NZ_LODL01000021.1"/>
</dbReference>
<name>A0A133XGA3_9RHOO</name>
<dbReference type="Proteomes" id="UP000070186">
    <property type="component" value="Unassembled WGS sequence"/>
</dbReference>
<feature type="compositionally biased region" description="Basic and acidic residues" evidence="1">
    <location>
        <begin position="62"/>
        <end position="91"/>
    </location>
</feature>
<keyword evidence="5" id="KW-1185">Reference proteome</keyword>
<evidence type="ECO:0000259" key="3">
    <source>
        <dbReference type="Pfam" id="PF13511"/>
    </source>
</evidence>
<dbReference type="Pfam" id="PF13511">
    <property type="entry name" value="DUF4124"/>
    <property type="match status" value="1"/>
</dbReference>
<evidence type="ECO:0000313" key="5">
    <source>
        <dbReference type="Proteomes" id="UP000070186"/>
    </source>
</evidence>
<feature type="compositionally biased region" description="Pro residues" evidence="1">
    <location>
        <begin position="163"/>
        <end position="186"/>
    </location>
</feature>
<dbReference type="InterPro" id="IPR025392">
    <property type="entry name" value="DUF4124"/>
</dbReference>
<reference evidence="4 5" key="1">
    <citation type="submission" date="2015-12" db="EMBL/GenBank/DDBJ databases">
        <title>Nitrous oxide reduction kinetics distinguish bacteria harboring typical versus atypical NosZ.</title>
        <authorList>
            <person name="Yoon S."/>
            <person name="Nissen S."/>
            <person name="Park D."/>
            <person name="Sanford R.A."/>
            <person name="Loeffler F.E."/>
        </authorList>
    </citation>
    <scope>NUCLEOTIDE SEQUENCE [LARGE SCALE GENOMIC DNA]</scope>
    <source>
        <strain evidence="4 5">ATCC BAA-841</strain>
    </source>
</reference>
<sequence>MTHWISLLTLSALLVAGPAWGEVYKCRTADGRVEIANTPCASTASTLKTLPDEQVPEANRQQAERDAERMRDYVEKREAAQRAEEAAERQRQASQRQAAGSANVGTGRSVDECLRDLDRQALEVNQRAYLEAACRSNPQAQPVYVPVPMTVPGYGYGGIGYPRPMPHPHPRPDVNPGPPAGPPVSIYPPNSKNKSR</sequence>
<feature type="region of interest" description="Disordered" evidence="1">
    <location>
        <begin position="50"/>
        <end position="107"/>
    </location>
</feature>
<feature type="region of interest" description="Disordered" evidence="1">
    <location>
        <begin position="161"/>
        <end position="196"/>
    </location>
</feature>
<evidence type="ECO:0000256" key="1">
    <source>
        <dbReference type="SAM" id="MobiDB-lite"/>
    </source>
</evidence>
<feature type="domain" description="DUF4124" evidence="3">
    <location>
        <begin position="10"/>
        <end position="62"/>
    </location>
</feature>
<comment type="caution">
    <text evidence="4">The sequence shown here is derived from an EMBL/GenBank/DDBJ whole genome shotgun (WGS) entry which is preliminary data.</text>
</comment>
<evidence type="ECO:0000256" key="2">
    <source>
        <dbReference type="SAM" id="SignalP"/>
    </source>
</evidence>
<protein>
    <recommendedName>
        <fullName evidence="3">DUF4124 domain-containing protein</fullName>
    </recommendedName>
</protein>
<keyword evidence="2" id="KW-0732">Signal</keyword>
<feature type="signal peptide" evidence="2">
    <location>
        <begin position="1"/>
        <end position="21"/>
    </location>
</feature>
<organism evidence="4 5">
    <name type="scientific">Dechloromonas denitrificans</name>
    <dbReference type="NCBI Taxonomy" id="281362"/>
    <lineage>
        <taxon>Bacteria</taxon>
        <taxon>Pseudomonadati</taxon>
        <taxon>Pseudomonadota</taxon>
        <taxon>Betaproteobacteria</taxon>
        <taxon>Rhodocyclales</taxon>
        <taxon>Azonexaceae</taxon>
        <taxon>Dechloromonas</taxon>
    </lineage>
</organism>
<dbReference type="EMBL" id="LODL01000021">
    <property type="protein sequence ID" value="KXB29980.1"/>
    <property type="molecule type" value="Genomic_DNA"/>
</dbReference>
<feature type="chain" id="PRO_5007459636" description="DUF4124 domain-containing protein" evidence="2">
    <location>
        <begin position="22"/>
        <end position="196"/>
    </location>
</feature>
<proteinExistence type="predicted"/>
<gene>
    <name evidence="4" type="ORF">AT959_11320</name>
</gene>